<gene>
    <name evidence="2" type="ORF">H8R02_29280</name>
</gene>
<keyword evidence="3" id="KW-1185">Reference proteome</keyword>
<dbReference type="PROSITE" id="PS50035">
    <property type="entry name" value="PLD"/>
    <property type="match status" value="2"/>
</dbReference>
<accession>A0A923S5I0</accession>
<dbReference type="GO" id="GO:0016020">
    <property type="term" value="C:membrane"/>
    <property type="evidence" value="ECO:0007669"/>
    <property type="project" value="TreeGrafter"/>
</dbReference>
<comment type="caution">
    <text evidence="2">The sequence shown here is derived from an EMBL/GenBank/DDBJ whole genome shotgun (WGS) entry which is preliminary data.</text>
</comment>
<protein>
    <submittedName>
        <fullName evidence="2">Cardiolipin synthase B</fullName>
    </submittedName>
</protein>
<dbReference type="GO" id="GO:0008808">
    <property type="term" value="F:cardiolipin synthase activity"/>
    <property type="evidence" value="ECO:0007669"/>
    <property type="project" value="TreeGrafter"/>
</dbReference>
<dbReference type="PANTHER" id="PTHR21248">
    <property type="entry name" value="CARDIOLIPIN SYNTHASE"/>
    <property type="match status" value="1"/>
</dbReference>
<dbReference type="SMART" id="SM00155">
    <property type="entry name" value="PLDc"/>
    <property type="match status" value="2"/>
</dbReference>
<feature type="domain" description="PLD phosphodiesterase" evidence="1">
    <location>
        <begin position="156"/>
        <end position="183"/>
    </location>
</feature>
<proteinExistence type="predicted"/>
<dbReference type="Gene3D" id="3.30.870.10">
    <property type="entry name" value="Endonuclease Chain A"/>
    <property type="match status" value="2"/>
</dbReference>
<dbReference type="SUPFAM" id="SSF56024">
    <property type="entry name" value="Phospholipase D/nuclease"/>
    <property type="match status" value="2"/>
</dbReference>
<dbReference type="CDD" id="cd09159">
    <property type="entry name" value="PLDc_ybhO_like_2"/>
    <property type="match status" value="1"/>
</dbReference>
<feature type="domain" description="PLD phosphodiesterase" evidence="1">
    <location>
        <begin position="333"/>
        <end position="360"/>
    </location>
</feature>
<evidence type="ECO:0000259" key="1">
    <source>
        <dbReference type="PROSITE" id="PS50035"/>
    </source>
</evidence>
<name>A0A923S5I0_9BURK</name>
<sequence>MPTVILVVAAVLVVVFVAVNFAAGERKVEKDIEHLYGAEDPQFLRSMGLLVGPSILEGNSVRALVNGDEIFPAMLEAIRGAQHSILFESYIYWSGDIGEEFAAALAERARAGVKVHVLVDWVGSARMEQRLEQQMRDAGVEVEKYHPLRWYNLGRLNNRTHRKLLIADGRIGFTGGVGIAQNWTGHAQDPEHWRDSHFRVEGPVVAQMQSVMLDNWVKTKGHVLHGPEYFPPLQPAGEQKAQMFSSSPSGGSESMLMMVLLAITAACKTIDLSSAYFVPEGIARRALVAAAKRGVRIRIVVPGKHIDAETVRRASRALWGELLEAGIEIHEYQPTMYHCKVMIVDGFMTSVGSTNFDVRSFRLNDEANLNVYDADFAARQARIFEEDLKQARRITLEEWKARPWREKLHERAFALLRIAL</sequence>
<dbReference type="Pfam" id="PF13091">
    <property type="entry name" value="PLDc_2"/>
    <property type="match status" value="2"/>
</dbReference>
<dbReference type="PANTHER" id="PTHR21248:SF22">
    <property type="entry name" value="PHOSPHOLIPASE D"/>
    <property type="match status" value="1"/>
</dbReference>
<dbReference type="EMBL" id="JACORU010000019">
    <property type="protein sequence ID" value="MBC5768590.1"/>
    <property type="molecule type" value="Genomic_DNA"/>
</dbReference>
<evidence type="ECO:0000313" key="3">
    <source>
        <dbReference type="Proteomes" id="UP000596827"/>
    </source>
</evidence>
<dbReference type="Proteomes" id="UP000596827">
    <property type="component" value="Unassembled WGS sequence"/>
</dbReference>
<dbReference type="RefSeq" id="WP_187085459.1">
    <property type="nucleotide sequence ID" value="NZ_JACORU010000019.1"/>
</dbReference>
<organism evidence="2 3">
    <name type="scientific">Ramlibacter albus</name>
    <dbReference type="NCBI Taxonomy" id="2079448"/>
    <lineage>
        <taxon>Bacteria</taxon>
        <taxon>Pseudomonadati</taxon>
        <taxon>Pseudomonadota</taxon>
        <taxon>Betaproteobacteria</taxon>
        <taxon>Burkholderiales</taxon>
        <taxon>Comamonadaceae</taxon>
        <taxon>Ramlibacter</taxon>
    </lineage>
</organism>
<dbReference type="InterPro" id="IPR001736">
    <property type="entry name" value="PLipase_D/transphosphatidylase"/>
</dbReference>
<reference evidence="2" key="1">
    <citation type="submission" date="2020-08" db="EMBL/GenBank/DDBJ databases">
        <title>Ramlibacter sp. GTP1 16S ribosomal RNA gene genome sequencing and assembly.</title>
        <authorList>
            <person name="Kang M."/>
        </authorList>
    </citation>
    <scope>NUCLEOTIDE SEQUENCE</scope>
    <source>
        <strain evidence="2">GTP1</strain>
    </source>
</reference>
<dbReference type="GO" id="GO:0032049">
    <property type="term" value="P:cardiolipin biosynthetic process"/>
    <property type="evidence" value="ECO:0007669"/>
    <property type="project" value="UniProtKB-ARBA"/>
</dbReference>
<dbReference type="AlphaFoldDB" id="A0A923S5I0"/>
<dbReference type="InterPro" id="IPR025202">
    <property type="entry name" value="PLD-like_dom"/>
</dbReference>
<evidence type="ECO:0000313" key="2">
    <source>
        <dbReference type="EMBL" id="MBC5768590.1"/>
    </source>
</evidence>
<dbReference type="CDD" id="cd09110">
    <property type="entry name" value="PLDc_CLS_1"/>
    <property type="match status" value="1"/>
</dbReference>